<feature type="binding site" evidence="8 12">
    <location>
        <position position="253"/>
    </location>
    <ligand>
        <name>substrate</name>
    </ligand>
</feature>
<dbReference type="STRING" id="555088.DealDRAFT_1408"/>
<dbReference type="PIRSF" id="PIRSF000099">
    <property type="entry name" value="Histidinol_dh"/>
    <property type="match status" value="1"/>
</dbReference>
<feature type="binding site" evidence="8 12">
    <location>
        <position position="414"/>
    </location>
    <ligand>
        <name>substrate</name>
    </ligand>
</feature>
<keyword evidence="16" id="KW-1185">Reference proteome</keyword>
<dbReference type="PANTHER" id="PTHR21256:SF2">
    <property type="entry name" value="HISTIDINE BIOSYNTHESIS TRIFUNCTIONAL PROTEIN"/>
    <property type="match status" value="1"/>
</dbReference>
<comment type="catalytic activity">
    <reaction evidence="7 8">
        <text>L-histidinol + 2 NAD(+) + H2O = L-histidine + 2 NADH + 3 H(+)</text>
        <dbReference type="Rhea" id="RHEA:20641"/>
        <dbReference type="ChEBI" id="CHEBI:15377"/>
        <dbReference type="ChEBI" id="CHEBI:15378"/>
        <dbReference type="ChEBI" id="CHEBI:57540"/>
        <dbReference type="ChEBI" id="CHEBI:57595"/>
        <dbReference type="ChEBI" id="CHEBI:57699"/>
        <dbReference type="ChEBI" id="CHEBI:57945"/>
        <dbReference type="EC" id="1.1.1.23"/>
    </reaction>
</comment>
<evidence type="ECO:0000256" key="11">
    <source>
        <dbReference type="PIRSR" id="PIRSR000099-2"/>
    </source>
</evidence>
<feature type="binding site" evidence="8 13">
    <location>
        <position position="253"/>
    </location>
    <ligand>
        <name>Zn(2+)</name>
        <dbReference type="ChEBI" id="CHEBI:29105"/>
    </ligand>
</feature>
<dbReference type="eggNOG" id="COG0141">
    <property type="taxonomic scope" value="Bacteria"/>
</dbReference>
<feature type="binding site" evidence="8 12">
    <location>
        <position position="355"/>
    </location>
    <ligand>
        <name>substrate</name>
    </ligand>
</feature>
<feature type="binding site" evidence="8 12">
    <location>
        <position position="409"/>
    </location>
    <ligand>
        <name>substrate</name>
    </ligand>
</feature>
<feature type="binding site" evidence="8 13">
    <location>
        <position position="355"/>
    </location>
    <ligand>
        <name>Zn(2+)</name>
        <dbReference type="ChEBI" id="CHEBI:29105"/>
    </ligand>
</feature>
<dbReference type="NCBIfam" id="TIGR00069">
    <property type="entry name" value="hisD"/>
    <property type="match status" value="1"/>
</dbReference>
<keyword evidence="6 8" id="KW-0560">Oxidoreductase</keyword>
<dbReference type="AlphaFoldDB" id="C0GFZ9"/>
<feature type="active site" description="Proton acceptor" evidence="8 10">
    <location>
        <position position="322"/>
    </location>
</feature>
<feature type="binding site" evidence="8 13">
    <location>
        <position position="414"/>
    </location>
    <ligand>
        <name>Zn(2+)</name>
        <dbReference type="ChEBI" id="CHEBI:29105"/>
    </ligand>
</feature>
<evidence type="ECO:0000256" key="8">
    <source>
        <dbReference type="HAMAP-Rule" id="MF_01024"/>
    </source>
</evidence>
<evidence type="ECO:0000256" key="9">
    <source>
        <dbReference type="PIRNR" id="PIRNR000099"/>
    </source>
</evidence>
<dbReference type="FunFam" id="3.40.50.1980:FF:000026">
    <property type="entry name" value="Histidinol dehydrogenase"/>
    <property type="match status" value="1"/>
</dbReference>
<feature type="binding site" evidence="8 12">
    <location>
        <position position="231"/>
    </location>
    <ligand>
        <name>substrate</name>
    </ligand>
</feature>
<dbReference type="PRINTS" id="PR00083">
    <property type="entry name" value="HOLDHDRGNASE"/>
</dbReference>
<evidence type="ECO:0000256" key="6">
    <source>
        <dbReference type="ARBA" id="ARBA00023002"/>
    </source>
</evidence>
<feature type="binding site" evidence="8 12">
    <location>
        <position position="256"/>
    </location>
    <ligand>
        <name>substrate</name>
    </ligand>
</feature>
<gene>
    <name evidence="8" type="primary">hisD</name>
    <name evidence="15" type="ORF">DealDRAFT_1408</name>
</gene>
<keyword evidence="5 8" id="KW-0862">Zinc</keyword>
<feature type="binding site" evidence="8 11">
    <location>
        <position position="208"/>
    </location>
    <ligand>
        <name>NAD(+)</name>
        <dbReference type="ChEBI" id="CHEBI:57540"/>
    </ligand>
</feature>
<dbReference type="InterPro" id="IPR001692">
    <property type="entry name" value="Histidinol_DH_CS"/>
</dbReference>
<dbReference type="PROSITE" id="PS00611">
    <property type="entry name" value="HISOL_DEHYDROGENASE"/>
    <property type="match status" value="1"/>
</dbReference>
<evidence type="ECO:0000256" key="2">
    <source>
        <dbReference type="ARBA" id="ARBA00010178"/>
    </source>
</evidence>
<dbReference type="EC" id="1.1.1.23" evidence="3 8"/>
<dbReference type="PANTHER" id="PTHR21256">
    <property type="entry name" value="HISTIDINOL DEHYDROGENASE HDH"/>
    <property type="match status" value="1"/>
</dbReference>
<dbReference type="Pfam" id="PF00815">
    <property type="entry name" value="Histidinol_dh"/>
    <property type="match status" value="1"/>
</dbReference>
<evidence type="ECO:0000256" key="10">
    <source>
        <dbReference type="PIRSR" id="PIRSR000099-1"/>
    </source>
</evidence>
<comment type="pathway">
    <text evidence="8">Amino-acid biosynthesis; L-histidine biosynthesis; L-histidine from 5-phospho-alpha-D-ribose 1-diphosphate: step 9/9.</text>
</comment>
<evidence type="ECO:0000313" key="15">
    <source>
        <dbReference type="EMBL" id="EEG77688.1"/>
    </source>
</evidence>
<comment type="similarity">
    <text evidence="2 8 9 14">Belongs to the histidinol dehydrogenase family.</text>
</comment>
<keyword evidence="8 11" id="KW-0520">NAD</keyword>
<comment type="cofactor">
    <cofactor evidence="8 13">
        <name>Zn(2+)</name>
        <dbReference type="ChEBI" id="CHEBI:29105"/>
    </cofactor>
    <text evidence="8 13">Binds 1 zinc ion per subunit.</text>
</comment>
<dbReference type="InterPro" id="IPR016161">
    <property type="entry name" value="Ald_DH/histidinol_DH"/>
</dbReference>
<accession>C0GFZ9</accession>
<evidence type="ECO:0000256" key="7">
    <source>
        <dbReference type="ARBA" id="ARBA00049489"/>
    </source>
</evidence>
<feature type="binding site" evidence="8 11">
    <location>
        <position position="123"/>
    </location>
    <ligand>
        <name>NAD(+)</name>
        <dbReference type="ChEBI" id="CHEBI:57540"/>
    </ligand>
</feature>
<dbReference type="GO" id="GO:0051287">
    <property type="term" value="F:NAD binding"/>
    <property type="evidence" value="ECO:0007669"/>
    <property type="project" value="InterPro"/>
</dbReference>
<sequence>MLREFDGRTFRETFTRAGFDDYPEATQAVRDILAEVNQRGDEAVLEYTRKFDGVELETLLVSEEEFAAAEEAVDPEVRQSLVEAAENIRDFHRRQVQNSWLEHQADGVALGQRVTAVEKAGAYVPGGGAAYPSSVLMTVIPARVAGVEKVVLVTPPQAGGEINPYTLVAAKIAGADAVYKCGGAQAVAALAYGTETVPKVDKIVGPGNLYVTLAKREVSGMVGIDMLAGPSEVLVVADASARADFVAADLLSQAEHDVMAASYCVTTSARLALDLQKELKRQCAQLERCDVARESLQQQGALVIVDSLDEALEIVNELAPEHLELQLSEPWEALGKVKNAGAVFVGPYTPEPVGDYWAGPNHVLPTAGAGRFSSVLSVDDFVKKTSVIYYSPQALLKSAQKIEGLARVEGLTAHGQAVKIRREYLEEKGSGN</sequence>
<keyword evidence="8" id="KW-0368">Histidine biosynthesis</keyword>
<dbReference type="InterPro" id="IPR022695">
    <property type="entry name" value="Histidinol_DH_monofunct"/>
</dbReference>
<evidence type="ECO:0000313" key="16">
    <source>
        <dbReference type="Proteomes" id="UP000006443"/>
    </source>
</evidence>
<dbReference type="Proteomes" id="UP000006443">
    <property type="component" value="Unassembled WGS sequence"/>
</dbReference>
<comment type="caution">
    <text evidence="15">The sequence shown here is derived from an EMBL/GenBank/DDBJ whole genome shotgun (WGS) entry which is preliminary data.</text>
</comment>
<protein>
    <recommendedName>
        <fullName evidence="3 8">Histidinol dehydrogenase</fullName>
        <shortName evidence="8">HDH</shortName>
        <ecNumber evidence="3 8">1.1.1.23</ecNumber>
    </recommendedName>
</protein>
<dbReference type="RefSeq" id="WP_008516138.1">
    <property type="nucleotide sequence ID" value="NZ_ACJM01000006.1"/>
</dbReference>
<feature type="active site" description="Proton acceptor" evidence="8 10">
    <location>
        <position position="321"/>
    </location>
</feature>
<feature type="binding site" evidence="8 12">
    <location>
        <position position="322"/>
    </location>
    <ligand>
        <name>substrate</name>
    </ligand>
</feature>
<evidence type="ECO:0000256" key="4">
    <source>
        <dbReference type="ARBA" id="ARBA00022723"/>
    </source>
</evidence>
<dbReference type="GO" id="GO:0004399">
    <property type="term" value="F:histidinol dehydrogenase activity"/>
    <property type="evidence" value="ECO:0007669"/>
    <property type="project" value="UniProtKB-UniRule"/>
</dbReference>
<dbReference type="GO" id="GO:0008270">
    <property type="term" value="F:zinc ion binding"/>
    <property type="evidence" value="ECO:0007669"/>
    <property type="project" value="UniProtKB-UniRule"/>
</dbReference>
<evidence type="ECO:0000256" key="12">
    <source>
        <dbReference type="PIRSR" id="PIRSR000099-3"/>
    </source>
</evidence>
<dbReference type="OrthoDB" id="9805269at2"/>
<comment type="function">
    <text evidence="1 8">Catalyzes the sequential NAD-dependent oxidations of L-histidinol to L-histidinaldehyde and then to L-histidine.</text>
</comment>
<dbReference type="HAMAP" id="MF_01024">
    <property type="entry name" value="HisD"/>
    <property type="match status" value="1"/>
</dbReference>
<dbReference type="Gene3D" id="3.40.50.1980">
    <property type="entry name" value="Nitrogenase molybdenum iron protein domain"/>
    <property type="match status" value="2"/>
</dbReference>
<dbReference type="InterPro" id="IPR012131">
    <property type="entry name" value="Hstdl_DH"/>
</dbReference>
<evidence type="ECO:0000256" key="3">
    <source>
        <dbReference type="ARBA" id="ARBA00012965"/>
    </source>
</evidence>
<dbReference type="SUPFAM" id="SSF53720">
    <property type="entry name" value="ALDH-like"/>
    <property type="match status" value="1"/>
</dbReference>
<proteinExistence type="inferred from homology"/>
<dbReference type="FunFam" id="3.40.50.1980:FF:000001">
    <property type="entry name" value="Histidinol dehydrogenase"/>
    <property type="match status" value="1"/>
</dbReference>
<evidence type="ECO:0000256" key="14">
    <source>
        <dbReference type="RuleBase" id="RU004175"/>
    </source>
</evidence>
<reference evidence="15 16" key="1">
    <citation type="submission" date="2009-02" db="EMBL/GenBank/DDBJ databases">
        <title>Sequencing of the draft genome and assembly of Dethiobacter alkaliphilus AHT 1.</title>
        <authorList>
            <consortium name="US DOE Joint Genome Institute (JGI-PGF)"/>
            <person name="Lucas S."/>
            <person name="Copeland A."/>
            <person name="Lapidus A."/>
            <person name="Glavina del Rio T."/>
            <person name="Dalin E."/>
            <person name="Tice H."/>
            <person name="Bruce D."/>
            <person name="Goodwin L."/>
            <person name="Pitluck S."/>
            <person name="Larimer F."/>
            <person name="Land M.L."/>
            <person name="Hauser L."/>
            <person name="Muyzer G."/>
        </authorList>
    </citation>
    <scope>NUCLEOTIDE SEQUENCE [LARGE SCALE GENOMIC DNA]</scope>
    <source>
        <strain evidence="15 16">AHT 1</strain>
    </source>
</reference>
<keyword evidence="8" id="KW-0028">Amino-acid biosynthesis</keyword>
<evidence type="ECO:0000256" key="5">
    <source>
        <dbReference type="ARBA" id="ARBA00022833"/>
    </source>
</evidence>
<dbReference type="GO" id="GO:0000105">
    <property type="term" value="P:L-histidine biosynthetic process"/>
    <property type="evidence" value="ECO:0007669"/>
    <property type="project" value="UniProtKB-UniRule"/>
</dbReference>
<feature type="binding site" evidence="8 13">
    <location>
        <position position="256"/>
    </location>
    <ligand>
        <name>Zn(2+)</name>
        <dbReference type="ChEBI" id="CHEBI:29105"/>
    </ligand>
</feature>
<dbReference type="GO" id="GO:0005829">
    <property type="term" value="C:cytosol"/>
    <property type="evidence" value="ECO:0007669"/>
    <property type="project" value="TreeGrafter"/>
</dbReference>
<dbReference type="CDD" id="cd06572">
    <property type="entry name" value="Histidinol_dh"/>
    <property type="match status" value="1"/>
</dbReference>
<dbReference type="EMBL" id="ACJM01000006">
    <property type="protein sequence ID" value="EEG77688.1"/>
    <property type="molecule type" value="Genomic_DNA"/>
</dbReference>
<dbReference type="Gene3D" id="1.20.5.1300">
    <property type="match status" value="1"/>
</dbReference>
<dbReference type="UniPathway" id="UPA00031">
    <property type="reaction ID" value="UER00014"/>
</dbReference>
<evidence type="ECO:0000256" key="1">
    <source>
        <dbReference type="ARBA" id="ARBA00003850"/>
    </source>
</evidence>
<keyword evidence="4 8" id="KW-0479">Metal-binding</keyword>
<organism evidence="15 16">
    <name type="scientific">Dethiobacter alkaliphilus AHT 1</name>
    <dbReference type="NCBI Taxonomy" id="555088"/>
    <lineage>
        <taxon>Bacteria</taxon>
        <taxon>Bacillati</taxon>
        <taxon>Bacillota</taxon>
        <taxon>Dethiobacteria</taxon>
        <taxon>Dethiobacterales</taxon>
        <taxon>Dethiobacteraceae</taxon>
        <taxon>Dethiobacter</taxon>
    </lineage>
</organism>
<name>C0GFZ9_DETAL</name>
<feature type="binding site" evidence="8 11">
    <location>
        <position position="185"/>
    </location>
    <ligand>
        <name>NAD(+)</name>
        <dbReference type="ChEBI" id="CHEBI:57540"/>
    </ligand>
</feature>
<evidence type="ECO:0000256" key="13">
    <source>
        <dbReference type="PIRSR" id="PIRSR000099-4"/>
    </source>
</evidence>